<accession>A0A0U4CF67</accession>
<dbReference type="AlphaFoldDB" id="A0A0U4CF67"/>
<dbReference type="KEGG" id="aer:AERYTH_05085"/>
<protein>
    <recommendedName>
        <fullName evidence="3">3-hydroxyacyl-CoA dehydrogenase</fullName>
    </recommendedName>
</protein>
<sequence length="162" mass="17747">MRTSTELRSPARFVTDEDALPAQLPLPLPGSPTSVVPVPQTRDGEELARQLRAPLARFMQGVTEVLCGGRPARQLSAWMTPDAYRALVTALVRQGRVPTRQDRRPAGGRLASVHLSVVSERAVEVTGRMVHRGRSHAIAVRLELVTSPRGRAVWTCTALEWA</sequence>
<dbReference type="InterPro" id="IPR045596">
    <property type="entry name" value="DUF6459"/>
</dbReference>
<dbReference type="OrthoDB" id="3266345at2"/>
<evidence type="ECO:0008006" key="3">
    <source>
        <dbReference type="Google" id="ProtNLM"/>
    </source>
</evidence>
<dbReference type="PATRIC" id="fig|2041.4.peg.1054"/>
<evidence type="ECO:0000313" key="1">
    <source>
        <dbReference type="EMBL" id="ALX04117.1"/>
    </source>
</evidence>
<keyword evidence="2" id="KW-1185">Reference proteome</keyword>
<dbReference type="Proteomes" id="UP000067689">
    <property type="component" value="Chromosome"/>
</dbReference>
<proteinExistence type="predicted"/>
<evidence type="ECO:0000313" key="2">
    <source>
        <dbReference type="Proteomes" id="UP000067689"/>
    </source>
</evidence>
<gene>
    <name evidence="1" type="ORF">AERYTH_05085</name>
</gene>
<dbReference type="EMBL" id="CP011502">
    <property type="protein sequence ID" value="ALX04117.1"/>
    <property type="molecule type" value="Genomic_DNA"/>
</dbReference>
<dbReference type="STRING" id="2041.AERYTH_05085"/>
<dbReference type="Pfam" id="PF20060">
    <property type="entry name" value="DUF6459"/>
    <property type="match status" value="1"/>
</dbReference>
<reference evidence="1 2" key="1">
    <citation type="journal article" date="1991" name="Int. J. Syst. Bacteriol.">
        <title>Description of the erythromycin-producing bacterium Arthrobacter sp. strain NRRL B-3381 as Aeromicrobium erythreum gen. nov., sp. nov.</title>
        <authorList>
            <person name="Miller E.S."/>
            <person name="Woese C.R."/>
            <person name="Brenner S."/>
        </authorList>
    </citation>
    <scope>NUCLEOTIDE SEQUENCE [LARGE SCALE GENOMIC DNA]</scope>
    <source>
        <strain evidence="1 2">AR18</strain>
    </source>
</reference>
<organism evidence="1 2">
    <name type="scientific">Aeromicrobium erythreum</name>
    <dbReference type="NCBI Taxonomy" id="2041"/>
    <lineage>
        <taxon>Bacteria</taxon>
        <taxon>Bacillati</taxon>
        <taxon>Actinomycetota</taxon>
        <taxon>Actinomycetes</taxon>
        <taxon>Propionibacteriales</taxon>
        <taxon>Nocardioidaceae</taxon>
        <taxon>Aeromicrobium</taxon>
    </lineage>
</organism>
<name>A0A0U4CF67_9ACTN</name>
<dbReference type="RefSeq" id="WP_067855492.1">
    <property type="nucleotide sequence ID" value="NZ_CP011502.1"/>
</dbReference>